<dbReference type="AlphaFoldDB" id="A0A701NXM5"/>
<dbReference type="EMBL" id="DAAMEN010000005">
    <property type="protein sequence ID" value="HAC6303564.1"/>
    <property type="molecule type" value="Genomic_DNA"/>
</dbReference>
<dbReference type="Pfam" id="PF08052">
    <property type="entry name" value="PyrBI_leader"/>
    <property type="match status" value="1"/>
</dbReference>
<evidence type="ECO:0000313" key="5">
    <source>
        <dbReference type="EMBL" id="HAC6303564.1"/>
    </source>
</evidence>
<evidence type="ECO:0000256" key="2">
    <source>
        <dbReference type="ARBA" id="ARBA00022623"/>
    </source>
</evidence>
<evidence type="ECO:0000313" key="6">
    <source>
        <dbReference type="EMBL" id="HAD1706288.1"/>
    </source>
</evidence>
<proteinExistence type="predicted"/>
<keyword evidence="2" id="KW-0428">Leader peptide</keyword>
<dbReference type="InterPro" id="IPR012602">
    <property type="entry name" value="PyrBI_leader"/>
</dbReference>
<evidence type="ECO:0000256" key="4">
    <source>
        <dbReference type="ARBA" id="ARBA00030895"/>
    </source>
</evidence>
<evidence type="ECO:0000256" key="1">
    <source>
        <dbReference type="ARBA" id="ARBA00016561"/>
    </source>
</evidence>
<organism evidence="5">
    <name type="scientific">Salmonella typhimurium</name>
    <dbReference type="NCBI Taxonomy" id="90371"/>
    <lineage>
        <taxon>Bacteria</taxon>
        <taxon>Pseudomonadati</taxon>
        <taxon>Pseudomonadota</taxon>
        <taxon>Gammaproteobacteria</taxon>
        <taxon>Enterobacterales</taxon>
        <taxon>Enterobacteriaceae</taxon>
        <taxon>Salmonella</taxon>
    </lineage>
</organism>
<name>A0A701NXM5_SALTM</name>
<reference evidence="5" key="2">
    <citation type="submission" date="2018-07" db="EMBL/GenBank/DDBJ databases">
        <authorList>
            <consortium name="NCBI Pathogen Detection Project"/>
        </authorList>
    </citation>
    <scope>NUCLEOTIDE SEQUENCE</scope>
    <source>
        <strain evidence="5">M155</strain>
        <strain evidence="6">SSI_AA717</strain>
    </source>
</reference>
<comment type="caution">
    <text evidence="5">The sequence shown here is derived from an EMBL/GenBank/DDBJ whole genome shotgun (WGS) entry which is preliminary data.</text>
</comment>
<dbReference type="EMBL" id="DAANWF010000005">
    <property type="protein sequence ID" value="HAD1706288.1"/>
    <property type="molecule type" value="Genomic_DNA"/>
</dbReference>
<dbReference type="GO" id="GO:0006221">
    <property type="term" value="P:pyrimidine nucleotide biosynthetic process"/>
    <property type="evidence" value="ECO:0007669"/>
    <property type="project" value="UniProtKB-KW"/>
</dbReference>
<evidence type="ECO:0000256" key="3">
    <source>
        <dbReference type="ARBA" id="ARBA00022975"/>
    </source>
</evidence>
<sequence>MPSPSIEGFFFCPGVRR</sequence>
<gene>
    <name evidence="5" type="ORF">G0A96_09420</name>
    <name evidence="6" type="ORF">GTH66_11140</name>
</gene>
<protein>
    <recommendedName>
        <fullName evidence="1">pyr operon leader peptide</fullName>
    </recommendedName>
    <alternativeName>
        <fullName evidence="4">pyrBI operon attenuator</fullName>
    </alternativeName>
</protein>
<accession>A0A701NXM5</accession>
<dbReference type="GO" id="GO:0019856">
    <property type="term" value="P:pyrimidine nucleobase biosynthetic process"/>
    <property type="evidence" value="ECO:0007669"/>
    <property type="project" value="InterPro"/>
</dbReference>
<keyword evidence="3" id="KW-0665">Pyrimidine biosynthesis</keyword>
<reference evidence="5" key="1">
    <citation type="journal article" date="2018" name="Genome Biol.">
        <title>SKESA: strategic k-mer extension for scrupulous assemblies.</title>
        <authorList>
            <person name="Souvorov A."/>
            <person name="Agarwala R."/>
            <person name="Lipman D.J."/>
        </authorList>
    </citation>
    <scope>NUCLEOTIDE SEQUENCE</scope>
    <source>
        <strain evidence="5">M155</strain>
        <strain evidence="6">SSI_AA717</strain>
    </source>
</reference>